<dbReference type="PANTHER" id="PTHR43267:SF1">
    <property type="entry name" value="TRNA THREONYLCARBAMOYLADENOSINE DEHYDRATASE"/>
    <property type="match status" value="1"/>
</dbReference>
<dbReference type="AlphaFoldDB" id="A0AAW6RLP9"/>
<feature type="domain" description="THIF-type NAD/FAD binding fold" evidence="1">
    <location>
        <begin position="18"/>
        <end position="164"/>
    </location>
</feature>
<evidence type="ECO:0000313" key="2">
    <source>
        <dbReference type="EMBL" id="MDG9698847.1"/>
    </source>
</evidence>
<dbReference type="InterPro" id="IPR045886">
    <property type="entry name" value="ThiF/MoeB/HesA"/>
</dbReference>
<dbReference type="RefSeq" id="WP_279523932.1">
    <property type="nucleotide sequence ID" value="NZ_JARVII010000005.1"/>
</dbReference>
<dbReference type="Gene3D" id="3.40.50.720">
    <property type="entry name" value="NAD(P)-binding Rossmann-like Domain"/>
    <property type="match status" value="1"/>
</dbReference>
<name>A0AAW6RLP9_9BURK</name>
<dbReference type="CDD" id="cd00755">
    <property type="entry name" value="YgdL_like"/>
    <property type="match status" value="1"/>
</dbReference>
<comment type="caution">
    <text evidence="2">The sequence shown here is derived from an EMBL/GenBank/DDBJ whole genome shotgun (WGS) entry which is preliminary data.</text>
</comment>
<accession>A0AAW6RLP9</accession>
<dbReference type="GO" id="GO:0008641">
    <property type="term" value="F:ubiquitin-like modifier activating enzyme activity"/>
    <property type="evidence" value="ECO:0007669"/>
    <property type="project" value="InterPro"/>
</dbReference>
<evidence type="ECO:0000259" key="1">
    <source>
        <dbReference type="Pfam" id="PF00899"/>
    </source>
</evidence>
<dbReference type="EMBL" id="JARVII010000005">
    <property type="protein sequence ID" value="MDG9698847.1"/>
    <property type="molecule type" value="Genomic_DNA"/>
</dbReference>
<protein>
    <submittedName>
        <fullName evidence="2">tRNA threonylcarbamoyladenosine dehydratase</fullName>
    </submittedName>
</protein>
<sequence length="270" mass="28502">MTQQHSPDLERRFGGLARLYGTEGAARIRAARVAVVGIGGVGSWAAEALARSGVGAITLVDLDNVAESNVNRQIHALTSTLGQPKVEAMRQRIALIHPGCEVHCVEDFAAPGNWPTLLPAAVDGVIDACDQVHAKQALAAWALKTRALFITCGAAGGKRQGERVEIADLAEVTHDPLMAALRARLRQTGSMAKGGKDGKDRQARSGLHVVFSREAVTRPAACGPQPGHDRNLNCHGYGSAVTVTATFGLVAAGWMLERLAQGRALQHPHT</sequence>
<organism evidence="2 3">
    <name type="scientific">Ottowia cancrivicina</name>
    <dbReference type="NCBI Taxonomy" id="3040346"/>
    <lineage>
        <taxon>Bacteria</taxon>
        <taxon>Pseudomonadati</taxon>
        <taxon>Pseudomonadota</taxon>
        <taxon>Betaproteobacteria</taxon>
        <taxon>Burkholderiales</taxon>
        <taxon>Comamonadaceae</taxon>
        <taxon>Ottowia</taxon>
    </lineage>
</organism>
<dbReference type="InterPro" id="IPR035985">
    <property type="entry name" value="Ubiquitin-activating_enz"/>
</dbReference>
<dbReference type="Pfam" id="PF00899">
    <property type="entry name" value="ThiF"/>
    <property type="match status" value="1"/>
</dbReference>
<evidence type="ECO:0000313" key="3">
    <source>
        <dbReference type="Proteomes" id="UP001237156"/>
    </source>
</evidence>
<reference evidence="2 3" key="1">
    <citation type="submission" date="2023-04" db="EMBL/GenBank/DDBJ databases">
        <title>Ottowia paracancer sp. nov., isolated from human stomach.</title>
        <authorList>
            <person name="Song Y."/>
        </authorList>
    </citation>
    <scope>NUCLEOTIDE SEQUENCE [LARGE SCALE GENOMIC DNA]</scope>
    <source>
        <strain evidence="2 3">10c7w1</strain>
    </source>
</reference>
<dbReference type="SUPFAM" id="SSF69572">
    <property type="entry name" value="Activating enzymes of the ubiquitin-like proteins"/>
    <property type="match status" value="1"/>
</dbReference>
<dbReference type="GO" id="GO:0061504">
    <property type="term" value="P:cyclic threonylcarbamoyladenosine biosynthetic process"/>
    <property type="evidence" value="ECO:0007669"/>
    <property type="project" value="TreeGrafter"/>
</dbReference>
<dbReference type="PANTHER" id="PTHR43267">
    <property type="entry name" value="TRNA THREONYLCARBAMOYLADENOSINE DEHYDRATASE"/>
    <property type="match status" value="1"/>
</dbReference>
<keyword evidence="3" id="KW-1185">Reference proteome</keyword>
<proteinExistence type="predicted"/>
<dbReference type="InterPro" id="IPR000594">
    <property type="entry name" value="ThiF_NAD_FAD-bd"/>
</dbReference>
<dbReference type="Proteomes" id="UP001237156">
    <property type="component" value="Unassembled WGS sequence"/>
</dbReference>
<dbReference type="GO" id="GO:0061503">
    <property type="term" value="F:tRNA threonylcarbamoyladenosine dehydratase"/>
    <property type="evidence" value="ECO:0007669"/>
    <property type="project" value="TreeGrafter"/>
</dbReference>
<gene>
    <name evidence="2" type="ORF">QB898_03775</name>
</gene>